<keyword evidence="1 7" id="KW-0489">Methyltransferase</keyword>
<dbReference type="PANTHER" id="PTHR43712:SF2">
    <property type="entry name" value="O-METHYLTRANSFERASE CICE"/>
    <property type="match status" value="1"/>
</dbReference>
<evidence type="ECO:0000259" key="5">
    <source>
        <dbReference type="Pfam" id="PF00891"/>
    </source>
</evidence>
<gene>
    <name evidence="7" type="ORF">NDR86_24315</name>
</gene>
<dbReference type="InterPro" id="IPR029063">
    <property type="entry name" value="SAM-dependent_MTases_sf"/>
</dbReference>
<feature type="domain" description="O-methyltransferase dimerisation" evidence="6">
    <location>
        <begin position="23"/>
        <end position="97"/>
    </location>
</feature>
<evidence type="ECO:0000313" key="8">
    <source>
        <dbReference type="Proteomes" id="UP001139157"/>
    </source>
</evidence>
<accession>A0A9X2EAD8</accession>
<keyword evidence="3" id="KW-0949">S-adenosyl-L-methionine</keyword>
<keyword evidence="2" id="KW-0808">Transferase</keyword>
<dbReference type="EMBL" id="JAMRXG010000011">
    <property type="protein sequence ID" value="MCM6776616.1"/>
    <property type="molecule type" value="Genomic_DNA"/>
</dbReference>
<dbReference type="InterPro" id="IPR001077">
    <property type="entry name" value="COMT_C"/>
</dbReference>
<reference evidence="7" key="1">
    <citation type="submission" date="2022-06" db="EMBL/GenBank/DDBJ databases">
        <title>Novel species in genus nocardia.</title>
        <authorList>
            <person name="Li F."/>
        </authorList>
    </citation>
    <scope>NUCLEOTIDE SEQUENCE</scope>
    <source>
        <strain evidence="7">CDC141</strain>
    </source>
</reference>
<dbReference type="SUPFAM" id="SSF46785">
    <property type="entry name" value="Winged helix' DNA-binding domain"/>
    <property type="match status" value="1"/>
</dbReference>
<dbReference type="PROSITE" id="PS51683">
    <property type="entry name" value="SAM_OMT_II"/>
    <property type="match status" value="1"/>
</dbReference>
<dbReference type="Gene3D" id="3.40.50.150">
    <property type="entry name" value="Vaccinia Virus protein VP39"/>
    <property type="match status" value="1"/>
</dbReference>
<evidence type="ECO:0000256" key="3">
    <source>
        <dbReference type="ARBA" id="ARBA00022691"/>
    </source>
</evidence>
<evidence type="ECO:0000256" key="1">
    <source>
        <dbReference type="ARBA" id="ARBA00022603"/>
    </source>
</evidence>
<name>A0A9X2EAD8_9NOCA</name>
<comment type="caution">
    <text evidence="7">The sequence shown here is derived from an EMBL/GenBank/DDBJ whole genome shotgun (WGS) entry which is preliminary data.</text>
</comment>
<dbReference type="AlphaFoldDB" id="A0A9X2EAD8"/>
<dbReference type="Pfam" id="PF08100">
    <property type="entry name" value="Dimerisation"/>
    <property type="match status" value="1"/>
</dbReference>
<proteinExistence type="predicted"/>
<evidence type="ECO:0000256" key="4">
    <source>
        <dbReference type="PIRSR" id="PIRSR005739-1"/>
    </source>
</evidence>
<dbReference type="InterPro" id="IPR016461">
    <property type="entry name" value="COMT-like"/>
</dbReference>
<feature type="active site" description="Proton acceptor" evidence="4">
    <location>
        <position position="256"/>
    </location>
</feature>
<keyword evidence="8" id="KW-1185">Reference proteome</keyword>
<dbReference type="PIRSF" id="PIRSF005739">
    <property type="entry name" value="O-mtase"/>
    <property type="match status" value="1"/>
</dbReference>
<evidence type="ECO:0000313" key="7">
    <source>
        <dbReference type="EMBL" id="MCM6776616.1"/>
    </source>
</evidence>
<sequence>MNAIDDVDEIRSWLAPQQRLMTMLQASLVTQLLAVAAELGIADLVADGPREVGELAAATATDAASLYRVLRALASVDVFREVDGQRFAATELSDALRTDAPGSIRNWARLWGLPERGRAISELLVGVRSGRPAFEQIHGTDWWSHLSAHPEQAALFNSAMGDLARQIHAAAVATCDLSGVRRLIDVGGGHGHLAATILRRYPEMTAVVYDRPHVIADAPAVVAAAGVADRIELIGGDFFASVPPGGDAYLLSMILHDWDDARAHRILTAIRAAIPATGRLLVIDAVLPEHNCEHDGILRDIIMLALHPGRERTLAEFSALLRRAGFQHTHTSALAASTGLLVAIPCETRG</sequence>
<dbReference type="Gene3D" id="1.10.287.1350">
    <property type="match status" value="1"/>
</dbReference>
<protein>
    <submittedName>
        <fullName evidence="7">Hydroxyneurosporene methyltransferase</fullName>
    </submittedName>
</protein>
<dbReference type="GO" id="GO:0008171">
    <property type="term" value="F:O-methyltransferase activity"/>
    <property type="evidence" value="ECO:0007669"/>
    <property type="project" value="InterPro"/>
</dbReference>
<evidence type="ECO:0000256" key="2">
    <source>
        <dbReference type="ARBA" id="ARBA00022679"/>
    </source>
</evidence>
<dbReference type="InterPro" id="IPR036388">
    <property type="entry name" value="WH-like_DNA-bd_sf"/>
</dbReference>
<dbReference type="GO" id="GO:0032259">
    <property type="term" value="P:methylation"/>
    <property type="evidence" value="ECO:0007669"/>
    <property type="project" value="UniProtKB-KW"/>
</dbReference>
<dbReference type="GO" id="GO:0046983">
    <property type="term" value="F:protein dimerization activity"/>
    <property type="evidence" value="ECO:0007669"/>
    <property type="project" value="InterPro"/>
</dbReference>
<dbReference type="InterPro" id="IPR012967">
    <property type="entry name" value="COMT_dimerisation"/>
</dbReference>
<dbReference type="Pfam" id="PF00891">
    <property type="entry name" value="Methyltransf_2"/>
    <property type="match status" value="1"/>
</dbReference>
<organism evidence="7 8">
    <name type="scientific">Nocardia pulmonis</name>
    <dbReference type="NCBI Taxonomy" id="2951408"/>
    <lineage>
        <taxon>Bacteria</taxon>
        <taxon>Bacillati</taxon>
        <taxon>Actinomycetota</taxon>
        <taxon>Actinomycetes</taxon>
        <taxon>Mycobacteriales</taxon>
        <taxon>Nocardiaceae</taxon>
        <taxon>Nocardia</taxon>
    </lineage>
</organism>
<dbReference type="InterPro" id="IPR036390">
    <property type="entry name" value="WH_DNA-bd_sf"/>
</dbReference>
<evidence type="ECO:0000259" key="6">
    <source>
        <dbReference type="Pfam" id="PF08100"/>
    </source>
</evidence>
<dbReference type="PANTHER" id="PTHR43712">
    <property type="entry name" value="PUTATIVE (AFU_ORTHOLOGUE AFUA_4G14580)-RELATED"/>
    <property type="match status" value="1"/>
</dbReference>
<dbReference type="RefSeq" id="WP_251914928.1">
    <property type="nucleotide sequence ID" value="NZ_JAMRXG010000011.1"/>
</dbReference>
<feature type="domain" description="O-methyltransferase C-terminal" evidence="5">
    <location>
        <begin position="123"/>
        <end position="327"/>
    </location>
</feature>
<dbReference type="Proteomes" id="UP001139157">
    <property type="component" value="Unassembled WGS sequence"/>
</dbReference>
<dbReference type="CDD" id="cd02440">
    <property type="entry name" value="AdoMet_MTases"/>
    <property type="match status" value="1"/>
</dbReference>
<dbReference type="Gene3D" id="1.10.10.10">
    <property type="entry name" value="Winged helix-like DNA-binding domain superfamily/Winged helix DNA-binding domain"/>
    <property type="match status" value="1"/>
</dbReference>
<dbReference type="SUPFAM" id="SSF53335">
    <property type="entry name" value="S-adenosyl-L-methionine-dependent methyltransferases"/>
    <property type="match status" value="1"/>
</dbReference>